<reference evidence="3 4" key="1">
    <citation type="journal article" date="2024" name="Nat. Commun.">
        <title>Phylogenomics reveals the evolutionary origins of lichenization in chlorophyte algae.</title>
        <authorList>
            <person name="Puginier C."/>
            <person name="Libourel C."/>
            <person name="Otte J."/>
            <person name="Skaloud P."/>
            <person name="Haon M."/>
            <person name="Grisel S."/>
            <person name="Petersen M."/>
            <person name="Berrin J.G."/>
            <person name="Delaux P.M."/>
            <person name="Dal Grande F."/>
            <person name="Keller J."/>
        </authorList>
    </citation>
    <scope>NUCLEOTIDE SEQUENCE [LARGE SCALE GENOMIC DNA]</scope>
    <source>
        <strain evidence="3 4">SAG 2036</strain>
    </source>
</reference>
<keyword evidence="4" id="KW-1185">Reference proteome</keyword>
<accession>A0AAW1PH88</accession>
<dbReference type="Proteomes" id="UP001465755">
    <property type="component" value="Unassembled WGS sequence"/>
</dbReference>
<evidence type="ECO:0000256" key="1">
    <source>
        <dbReference type="SAM" id="MobiDB-lite"/>
    </source>
</evidence>
<evidence type="ECO:0000313" key="3">
    <source>
        <dbReference type="EMBL" id="KAK9807179.1"/>
    </source>
</evidence>
<organism evidence="3 4">
    <name type="scientific">Symbiochloris irregularis</name>
    <dbReference type="NCBI Taxonomy" id="706552"/>
    <lineage>
        <taxon>Eukaryota</taxon>
        <taxon>Viridiplantae</taxon>
        <taxon>Chlorophyta</taxon>
        <taxon>core chlorophytes</taxon>
        <taxon>Trebouxiophyceae</taxon>
        <taxon>Trebouxiales</taxon>
        <taxon>Trebouxiaceae</taxon>
        <taxon>Symbiochloris</taxon>
    </lineage>
</organism>
<feature type="region of interest" description="Disordered" evidence="1">
    <location>
        <begin position="263"/>
        <end position="314"/>
    </location>
</feature>
<evidence type="ECO:0000313" key="4">
    <source>
        <dbReference type="Proteomes" id="UP001465755"/>
    </source>
</evidence>
<evidence type="ECO:0000259" key="2">
    <source>
        <dbReference type="Pfam" id="PF25003"/>
    </source>
</evidence>
<dbReference type="EMBL" id="JALJOQ010000033">
    <property type="protein sequence ID" value="KAK9807179.1"/>
    <property type="molecule type" value="Genomic_DNA"/>
</dbReference>
<dbReference type="Pfam" id="PF25003">
    <property type="entry name" value="DUF7781"/>
    <property type="match status" value="1"/>
</dbReference>
<sequence length="347" mass="40153">MPHISDQSDDEPSEYSDYVDTLDDIFERYNVTIKPYYALKMRKSWREFNFSANVNTDPQGQERYMSYHVKPCQYRGPRLLHKLSACPKAQAIRLSSAKLNLLPWTDFVKLSIQADYDYVTRGLVWGYSITSKWSLREIVRKERVKVEDSLELRTHWKLSVDMPEIKSTFGRRDTDETEVHKGYAKLNVPKVVANLSLDRPWPLVDRPLRLLGRRGADRLAETSLRADLTRLDALRSEVLRGRPLDEMLSDRGYLGATERALEERRASRDAGPLSVITSPLQGLGSRSDKEIDAPSTRPEPDSQQQPPRTDRPGNLLLWRVKRWRDQRGVDDELLTACWQHCSLMVPE</sequence>
<gene>
    <name evidence="3" type="ORF">WJX73_004469</name>
</gene>
<protein>
    <recommendedName>
        <fullName evidence="2">DUF7781 domain-containing protein</fullName>
    </recommendedName>
</protein>
<dbReference type="InterPro" id="IPR056683">
    <property type="entry name" value="DUF7781"/>
</dbReference>
<comment type="caution">
    <text evidence="3">The sequence shown here is derived from an EMBL/GenBank/DDBJ whole genome shotgun (WGS) entry which is preliminary data.</text>
</comment>
<proteinExistence type="predicted"/>
<name>A0AAW1PH88_9CHLO</name>
<dbReference type="AlphaFoldDB" id="A0AAW1PH88"/>
<feature type="domain" description="DUF7781" evidence="2">
    <location>
        <begin position="27"/>
        <end position="194"/>
    </location>
</feature>